<dbReference type="EMBL" id="JAHLFP010000068">
    <property type="protein sequence ID" value="MBU3806741.1"/>
    <property type="molecule type" value="Genomic_DNA"/>
</dbReference>
<reference evidence="1" key="2">
    <citation type="submission" date="2021-04" db="EMBL/GenBank/DDBJ databases">
        <authorList>
            <person name="Gilroy R."/>
        </authorList>
    </citation>
    <scope>NUCLEOTIDE SEQUENCE</scope>
    <source>
        <strain evidence="1">B5_2728</strain>
    </source>
</reference>
<organism evidence="1 2">
    <name type="scientific">Candidatus Allofournierella pullistercoris</name>
    <dbReference type="NCBI Taxonomy" id="2838597"/>
    <lineage>
        <taxon>Bacteria</taxon>
        <taxon>Bacillati</taxon>
        <taxon>Bacillota</taxon>
        <taxon>Clostridia</taxon>
        <taxon>Eubacteriales</taxon>
        <taxon>Oscillospiraceae</taxon>
        <taxon>Allofournierella</taxon>
    </lineage>
</organism>
<protein>
    <submittedName>
        <fullName evidence="1">YabP/YqfC family sporulation protein</fullName>
    </submittedName>
</protein>
<accession>A0A948WT77</accession>
<evidence type="ECO:0000313" key="1">
    <source>
        <dbReference type="EMBL" id="MBU3806741.1"/>
    </source>
</evidence>
<proteinExistence type="predicted"/>
<gene>
    <name evidence="1" type="ORF">H9882_07630</name>
</gene>
<sequence length="107" mass="12447">MKKAKKTSSEPLKQTIADLFGQPPQEFYRQPVLHINCKGKLEIENCRQILQYDAQCIQLDMKQWNVKIEGDGLQLKTITRQRLLLEGKVFQVVLSYEQNQQKKEGKG</sequence>
<dbReference type="Pfam" id="PF07873">
    <property type="entry name" value="YabP"/>
    <property type="match status" value="1"/>
</dbReference>
<dbReference type="Proteomes" id="UP000713596">
    <property type="component" value="Unassembled WGS sequence"/>
</dbReference>
<dbReference type="InterPro" id="IPR022476">
    <property type="entry name" value="Spore_YabP/YqfC"/>
</dbReference>
<dbReference type="AlphaFoldDB" id="A0A948WT77"/>
<comment type="caution">
    <text evidence="1">The sequence shown here is derived from an EMBL/GenBank/DDBJ whole genome shotgun (WGS) entry which is preliminary data.</text>
</comment>
<reference evidence="1" key="1">
    <citation type="journal article" date="2021" name="PeerJ">
        <title>Extensive microbial diversity within the chicken gut microbiome revealed by metagenomics and culture.</title>
        <authorList>
            <person name="Gilroy R."/>
            <person name="Ravi A."/>
            <person name="Getino M."/>
            <person name="Pursley I."/>
            <person name="Horton D.L."/>
            <person name="Alikhan N.F."/>
            <person name="Baker D."/>
            <person name="Gharbi K."/>
            <person name="Hall N."/>
            <person name="Watson M."/>
            <person name="Adriaenssens E.M."/>
            <person name="Foster-Nyarko E."/>
            <person name="Jarju S."/>
            <person name="Secka A."/>
            <person name="Antonio M."/>
            <person name="Oren A."/>
            <person name="Chaudhuri R.R."/>
            <person name="La Ragione R."/>
            <person name="Hildebrand F."/>
            <person name="Pallen M.J."/>
        </authorList>
    </citation>
    <scope>NUCLEOTIDE SEQUENCE</scope>
    <source>
        <strain evidence="1">B5_2728</strain>
    </source>
</reference>
<evidence type="ECO:0000313" key="2">
    <source>
        <dbReference type="Proteomes" id="UP000713596"/>
    </source>
</evidence>
<name>A0A948WT77_9FIRM</name>